<protein>
    <submittedName>
        <fullName evidence="1">Uncharacterized protein</fullName>
    </submittedName>
</protein>
<reference evidence="2" key="1">
    <citation type="journal article" date="2011" name="PLoS Genet.">
        <title>Genomic analysis of the necrotrophic fungal pathogens Sclerotinia sclerotiorum and Botrytis cinerea.</title>
        <authorList>
            <person name="Amselem J."/>
            <person name="Cuomo C.A."/>
            <person name="van Kan J.A."/>
            <person name="Viaud M."/>
            <person name="Benito E.P."/>
            <person name="Couloux A."/>
            <person name="Coutinho P.M."/>
            <person name="de Vries R.P."/>
            <person name="Dyer P.S."/>
            <person name="Fillinger S."/>
            <person name="Fournier E."/>
            <person name="Gout L."/>
            <person name="Hahn M."/>
            <person name="Kohn L."/>
            <person name="Lapalu N."/>
            <person name="Plummer K.M."/>
            <person name="Pradier J.M."/>
            <person name="Quevillon E."/>
            <person name="Sharon A."/>
            <person name="Simon A."/>
            <person name="ten Have A."/>
            <person name="Tudzynski B."/>
            <person name="Tudzynski P."/>
            <person name="Wincker P."/>
            <person name="Andrew M."/>
            <person name="Anthouard V."/>
            <person name="Beever R.E."/>
            <person name="Beffa R."/>
            <person name="Benoit I."/>
            <person name="Bouzid O."/>
            <person name="Brault B."/>
            <person name="Chen Z."/>
            <person name="Choquer M."/>
            <person name="Collemare J."/>
            <person name="Cotton P."/>
            <person name="Danchin E.G."/>
            <person name="Da Silva C."/>
            <person name="Gautier A."/>
            <person name="Giraud C."/>
            <person name="Giraud T."/>
            <person name="Gonzalez C."/>
            <person name="Grossetete S."/>
            <person name="Guldener U."/>
            <person name="Henrissat B."/>
            <person name="Howlett B.J."/>
            <person name="Kodira C."/>
            <person name="Kretschmer M."/>
            <person name="Lappartient A."/>
            <person name="Leroch M."/>
            <person name="Levis C."/>
            <person name="Mauceli E."/>
            <person name="Neuveglise C."/>
            <person name="Oeser B."/>
            <person name="Pearson M."/>
            <person name="Poulain J."/>
            <person name="Poussereau N."/>
            <person name="Quesneville H."/>
            <person name="Rascle C."/>
            <person name="Schumacher J."/>
            <person name="Segurens B."/>
            <person name="Sexton A."/>
            <person name="Silva E."/>
            <person name="Sirven C."/>
            <person name="Soanes D.M."/>
            <person name="Talbot N.J."/>
            <person name="Templeton M."/>
            <person name="Yandava C."/>
            <person name="Yarden O."/>
            <person name="Zeng Q."/>
            <person name="Rollins J.A."/>
            <person name="Lebrun M.H."/>
            <person name="Dickman M."/>
        </authorList>
    </citation>
    <scope>NUCLEOTIDE SEQUENCE [LARGE SCALE GENOMIC DNA]</scope>
    <source>
        <strain evidence="2">T4</strain>
    </source>
</reference>
<dbReference type="InParanoid" id="G2XRP9"/>
<name>G2XRP9_BOTF4</name>
<dbReference type="AlphaFoldDB" id="G2XRP9"/>
<dbReference type="Proteomes" id="UP000008177">
    <property type="component" value="Unplaced contigs"/>
</dbReference>
<accession>G2XRP9</accession>
<sequence>MQSSHHDGECESEKWKSECVKSAAVRFYLTASRPSSDSFVQHPIPNTYHPLCKATKNLHGSFDSAKLPSYTE</sequence>
<organism evidence="1 2">
    <name type="scientific">Botryotinia fuckeliana (strain T4)</name>
    <name type="common">Noble rot fungus</name>
    <name type="synonym">Botrytis cinerea</name>
    <dbReference type="NCBI Taxonomy" id="999810"/>
    <lineage>
        <taxon>Eukaryota</taxon>
        <taxon>Fungi</taxon>
        <taxon>Dikarya</taxon>
        <taxon>Ascomycota</taxon>
        <taxon>Pezizomycotina</taxon>
        <taxon>Leotiomycetes</taxon>
        <taxon>Helotiales</taxon>
        <taxon>Sclerotiniaceae</taxon>
        <taxon>Botrytis</taxon>
    </lineage>
</organism>
<proteinExistence type="predicted"/>
<evidence type="ECO:0000313" key="2">
    <source>
        <dbReference type="Proteomes" id="UP000008177"/>
    </source>
</evidence>
<dbReference type="EMBL" id="FQ790258">
    <property type="protein sequence ID" value="CCD43387.1"/>
    <property type="molecule type" value="Genomic_DNA"/>
</dbReference>
<gene>
    <name evidence="1" type="ORF">BofuT4_uP065740.1</name>
</gene>
<evidence type="ECO:0000313" key="1">
    <source>
        <dbReference type="EMBL" id="CCD43387.1"/>
    </source>
</evidence>
<dbReference type="HOGENOM" id="CLU_2721902_0_0_1"/>